<evidence type="ECO:0000313" key="2">
    <source>
        <dbReference type="EMBL" id="CAI6349657.1"/>
    </source>
</evidence>
<dbReference type="AlphaFoldDB" id="A0AAV0W157"/>
<feature type="region of interest" description="Disordered" evidence="1">
    <location>
        <begin position="560"/>
        <end position="587"/>
    </location>
</feature>
<comment type="caution">
    <text evidence="2">The sequence shown here is derived from an EMBL/GenBank/DDBJ whole genome shotgun (WGS) entry which is preliminary data.</text>
</comment>
<accession>A0AAV0W157</accession>
<keyword evidence="3" id="KW-1185">Reference proteome</keyword>
<protein>
    <submittedName>
        <fullName evidence="2">Uncharacterized protein</fullName>
    </submittedName>
</protein>
<proteinExistence type="predicted"/>
<evidence type="ECO:0000256" key="1">
    <source>
        <dbReference type="SAM" id="MobiDB-lite"/>
    </source>
</evidence>
<gene>
    <name evidence="2" type="ORF">MEUPH1_LOCUS6195</name>
</gene>
<sequence>MFTGKEMDKLKHPSFKPLEVIWNRNTSTHKPKLLPELKGINIEDSVEKVKKSARSPDVKTNENKTEHVHKRVKRSLFPEDKIGKVCKHSDSEELNKKLCKTFDYANCLRKRPYSIYKASQLKCPTKSHQIVSNRKNTIRNQDAALPKSKQCLFPTKIVKTEISSSHTVNDSSVMKPSCTKDQPNARTKVVGCSKSPEIMSNRKRDVMSNNLKETDVSSYERLNMNYKTCINIPIDQVPEKINEKYKNVNTHISKMESKLNYVHSEDIIENSEKIALPVKKKKKKKKNRILNKKNKIKNFDNGKVPECKTFTNGKNEINLRTNEIRKSTEISTNVKTAFCDEINFDSLDIINTENILVSPITELKTESYCREPKKSIIMLQEDQNQGPAKLCIINDDNERYSDTSLTHSSLKTKEFAKNTVKEYSKIFKHHKEKLFNQNEDNIMSFMHSSEISVIPATPEHEAMNVDNSIDQYSPETILSPYVPLIEVDQSPKTPDGRNSQVLIQSVQTPPNVDGTTLPGLFEPIASPTQSFVNNELLFKIDSVESPRAIHENNDIIFSPKINRKKSDNSPLSPNRFDSAKKRKKMSKDGLRGKFRDLINRKKSEARIREYEKSLSKSYKPKQGETAVLKVIEAWKEFRMIVLLCYYMKSDKEVQRVLVTLDNCPLNAAKNSIIRIYSPWLTIKSDITEVLLFIGIIHAEVIEFSESITRPLELVEGNTDLIELQTTKFQNKVLWKCNCSKDAACQCLGELSVYNYLQYMIPHYDPFI</sequence>
<dbReference type="Proteomes" id="UP001160148">
    <property type="component" value="Unassembled WGS sequence"/>
</dbReference>
<name>A0AAV0W157_9HEMI</name>
<organism evidence="2 3">
    <name type="scientific">Macrosiphum euphorbiae</name>
    <name type="common">potato aphid</name>
    <dbReference type="NCBI Taxonomy" id="13131"/>
    <lineage>
        <taxon>Eukaryota</taxon>
        <taxon>Metazoa</taxon>
        <taxon>Ecdysozoa</taxon>
        <taxon>Arthropoda</taxon>
        <taxon>Hexapoda</taxon>
        <taxon>Insecta</taxon>
        <taxon>Pterygota</taxon>
        <taxon>Neoptera</taxon>
        <taxon>Paraneoptera</taxon>
        <taxon>Hemiptera</taxon>
        <taxon>Sternorrhyncha</taxon>
        <taxon>Aphidomorpha</taxon>
        <taxon>Aphidoidea</taxon>
        <taxon>Aphididae</taxon>
        <taxon>Macrosiphini</taxon>
        <taxon>Macrosiphum</taxon>
    </lineage>
</organism>
<evidence type="ECO:0000313" key="3">
    <source>
        <dbReference type="Proteomes" id="UP001160148"/>
    </source>
</evidence>
<reference evidence="2 3" key="1">
    <citation type="submission" date="2023-01" db="EMBL/GenBank/DDBJ databases">
        <authorList>
            <person name="Whitehead M."/>
        </authorList>
    </citation>
    <scope>NUCLEOTIDE SEQUENCE [LARGE SCALE GENOMIC DNA]</scope>
</reference>
<dbReference type="EMBL" id="CARXXK010000001">
    <property type="protein sequence ID" value="CAI6349657.1"/>
    <property type="molecule type" value="Genomic_DNA"/>
</dbReference>